<feature type="domain" description="Rho-GAP" evidence="5">
    <location>
        <begin position="358"/>
        <end position="543"/>
    </location>
</feature>
<dbReference type="SMART" id="SM00324">
    <property type="entry name" value="RhoGAP"/>
    <property type="match status" value="1"/>
</dbReference>
<reference evidence="7" key="2">
    <citation type="submission" date="2023-03" db="EMBL/GenBank/DDBJ databases">
        <authorList>
            <consortium name="Wellcome Sanger Institute Data Sharing"/>
        </authorList>
    </citation>
    <scope>NUCLEOTIDE SEQUENCE [LARGE SCALE GENOMIC DNA]</scope>
</reference>
<dbReference type="InterPro" id="IPR027267">
    <property type="entry name" value="AH/BAR_dom_sf"/>
</dbReference>
<reference evidence="6 7" key="1">
    <citation type="submission" date="2018-05" db="EMBL/GenBank/DDBJ databases">
        <authorList>
            <person name="Datahose"/>
        </authorList>
    </citation>
    <scope>NUCLEOTIDE SEQUENCE</scope>
</reference>
<organism evidence="6 7">
    <name type="scientific">Astatotilapia calliptera</name>
    <name type="common">Eastern happy</name>
    <name type="synonym">Chromis callipterus</name>
    <dbReference type="NCBI Taxonomy" id="8154"/>
    <lineage>
        <taxon>Eukaryota</taxon>
        <taxon>Metazoa</taxon>
        <taxon>Chordata</taxon>
        <taxon>Craniata</taxon>
        <taxon>Vertebrata</taxon>
        <taxon>Euteleostomi</taxon>
        <taxon>Actinopterygii</taxon>
        <taxon>Neopterygii</taxon>
        <taxon>Teleostei</taxon>
        <taxon>Neoteleostei</taxon>
        <taxon>Acanthomorphata</taxon>
        <taxon>Ovalentaria</taxon>
        <taxon>Cichlomorphae</taxon>
        <taxon>Cichliformes</taxon>
        <taxon>Cichlidae</taxon>
        <taxon>African cichlids</taxon>
        <taxon>Pseudocrenilabrinae</taxon>
        <taxon>Haplochromini</taxon>
        <taxon>Astatotilapia</taxon>
    </lineage>
</organism>
<dbReference type="AlphaFoldDB" id="A0A3P8P0R8"/>
<gene>
    <name evidence="6" type="primary">OPHN1</name>
</gene>
<feature type="coiled-coil region" evidence="2">
    <location>
        <begin position="218"/>
        <end position="245"/>
    </location>
</feature>
<evidence type="ECO:0000256" key="1">
    <source>
        <dbReference type="ARBA" id="ARBA00022468"/>
    </source>
</evidence>
<dbReference type="SMART" id="SM00233">
    <property type="entry name" value="PH"/>
    <property type="match status" value="1"/>
</dbReference>
<dbReference type="InterPro" id="IPR011993">
    <property type="entry name" value="PH-like_dom_sf"/>
</dbReference>
<dbReference type="Pfam" id="PF00620">
    <property type="entry name" value="RhoGAP"/>
    <property type="match status" value="1"/>
</dbReference>
<feature type="region of interest" description="Disordered" evidence="3">
    <location>
        <begin position="546"/>
        <end position="571"/>
    </location>
</feature>
<dbReference type="PROSITE" id="PS50003">
    <property type="entry name" value="PH_DOMAIN"/>
    <property type="match status" value="1"/>
</dbReference>
<dbReference type="Ensembl" id="ENSACLT00000010863.2">
    <property type="protein sequence ID" value="ENSACLP00000010612.2"/>
    <property type="gene ID" value="ENSACLG00000007257.2"/>
</dbReference>
<dbReference type="Bgee" id="ENSACLG00000007257">
    <property type="expression patterns" value="Expressed in ovary and 6 other cell types or tissues"/>
</dbReference>
<dbReference type="InterPro" id="IPR008936">
    <property type="entry name" value="Rho_GTPase_activation_prot"/>
</dbReference>
<dbReference type="InterPro" id="IPR000198">
    <property type="entry name" value="RhoGAP_dom"/>
</dbReference>
<dbReference type="Gene3D" id="1.20.1270.60">
    <property type="entry name" value="Arfaptin homology (AH) domain/BAR domain"/>
    <property type="match status" value="1"/>
</dbReference>
<dbReference type="PROSITE" id="PS50238">
    <property type="entry name" value="RHOGAP"/>
    <property type="match status" value="1"/>
</dbReference>
<evidence type="ECO:0000256" key="2">
    <source>
        <dbReference type="SAM" id="Coils"/>
    </source>
</evidence>
<dbReference type="InterPro" id="IPR047225">
    <property type="entry name" value="PH_GRAF"/>
</dbReference>
<evidence type="ECO:0000256" key="3">
    <source>
        <dbReference type="SAM" id="MobiDB-lite"/>
    </source>
</evidence>
<keyword evidence="2" id="KW-0175">Coiled coil</keyword>
<reference evidence="6" key="4">
    <citation type="submission" date="2025-09" db="UniProtKB">
        <authorList>
            <consortium name="Ensembl"/>
        </authorList>
    </citation>
    <scope>IDENTIFICATION</scope>
</reference>
<dbReference type="SUPFAM" id="SSF50729">
    <property type="entry name" value="PH domain-like"/>
    <property type="match status" value="1"/>
</dbReference>
<dbReference type="CDD" id="cd01249">
    <property type="entry name" value="BAR-PH_GRAF_family"/>
    <property type="match status" value="1"/>
</dbReference>
<name>A0A3P8P0R8_ASTCA</name>
<dbReference type="GO" id="GO:0005737">
    <property type="term" value="C:cytoplasm"/>
    <property type="evidence" value="ECO:0007669"/>
    <property type="project" value="InterPro"/>
</dbReference>
<dbReference type="InterPro" id="IPR047234">
    <property type="entry name" value="GRAF_fam"/>
</dbReference>
<dbReference type="PANTHER" id="PTHR12552">
    <property type="entry name" value="OLIGOPHRENIN 1"/>
    <property type="match status" value="1"/>
</dbReference>
<dbReference type="PANTHER" id="PTHR12552:SF2">
    <property type="entry name" value="OLIGOPHRENIN-1"/>
    <property type="match status" value="1"/>
</dbReference>
<dbReference type="FunFam" id="1.10.555.10:FF:000008">
    <property type="entry name" value="Rho GTPase-activating protein 42"/>
    <property type="match status" value="1"/>
</dbReference>
<evidence type="ECO:0000259" key="4">
    <source>
        <dbReference type="PROSITE" id="PS50003"/>
    </source>
</evidence>
<dbReference type="SUPFAM" id="SSF103657">
    <property type="entry name" value="BAR/IMD domain-like"/>
    <property type="match status" value="1"/>
</dbReference>
<evidence type="ECO:0000259" key="5">
    <source>
        <dbReference type="PROSITE" id="PS50238"/>
    </source>
</evidence>
<dbReference type="GO" id="GO:0005096">
    <property type="term" value="F:GTPase activator activity"/>
    <property type="evidence" value="ECO:0007669"/>
    <property type="project" value="UniProtKB-KW"/>
</dbReference>
<dbReference type="Proteomes" id="UP000265100">
    <property type="component" value="Chromosome 10"/>
</dbReference>
<dbReference type="Gene3D" id="2.30.29.30">
    <property type="entry name" value="Pleckstrin-homology domain (PH domain)/Phosphotyrosine-binding domain (PTB)"/>
    <property type="match status" value="1"/>
</dbReference>
<reference evidence="6" key="3">
    <citation type="submission" date="2025-08" db="UniProtKB">
        <authorList>
            <consortium name="Ensembl"/>
        </authorList>
    </citation>
    <scope>IDENTIFICATION</scope>
</reference>
<dbReference type="InterPro" id="IPR001849">
    <property type="entry name" value="PH_domain"/>
</dbReference>
<evidence type="ECO:0000313" key="6">
    <source>
        <dbReference type="Ensembl" id="ENSACLP00000010612.2"/>
    </source>
</evidence>
<dbReference type="FunFam" id="1.20.1270.60:FF:000001">
    <property type="entry name" value="Rho GTPase-activating protein 26"/>
    <property type="match status" value="1"/>
</dbReference>
<dbReference type="GeneTree" id="ENSGT00940000160157"/>
<dbReference type="Gene3D" id="1.10.555.10">
    <property type="entry name" value="Rho GTPase activation protein"/>
    <property type="match status" value="1"/>
</dbReference>
<sequence length="699" mass="80692">MVHPPLEFSDCYLDSPDFRETLKCYELELERTNKFLKEVIKDGNSVITAIKGYSLAVQKFSQTLSVFQFDFIGDSLTDDEINIGKSDKGALPWIVLEFLSSQNLLIKPLEKFRKEQIGVTKEKKKKFDKESEKYYSQLDKHLNLSAKKRETQLQEADELLDKERANFYESSVEYVYQIHQVQDRKKFDVVEPVLAFLHSILTLNNLTVEMTQDFMPYKQELQLSLQNTRNNYESTCEELEELMKRMKRPSQIYKMHNFPMRGYLYCQEKRALGMTWVKYYCKYQKEGRVLVMVPCEQKTTTKQLTLKSCIRRKTESIDKRFCFDVETIERNTPVTFQALSEGDRKLWMEAMDGKEPVMELNETGFKFVRKCINYIETKGATQEGVYRTVGSNIQVQKLLNAFFDSANPGDVDLHSSDWDVKTVTSALKFYLRYVLSEPLTTYSLHRDLMCAAKSDNLDIRLSEIHSLTYKLPEKNREMLEMLIKHLVNVCSHSDENLMTSSNMAVIFGPTLMRAKEETVAAMLDIKFQNIVVEILIEHCKKIFSHMPEDSTAPPVPPPRINPRKRQPITISKRPARVYQALSHELYQHTESNYQPLLSDNSNVDDENPVSPTPIQRQRRQVLVPRAAIRQDRQPESDASSAGNGEPGIYVSRVPSFQGKKTPAKGATTKEGDLMENSLSHTCSSAMKKGLLEDRGIHRV</sequence>
<dbReference type="InterPro" id="IPR004148">
    <property type="entry name" value="BAR_dom"/>
</dbReference>
<dbReference type="SUPFAM" id="SSF48350">
    <property type="entry name" value="GTPase activation domain, GAP"/>
    <property type="match status" value="1"/>
</dbReference>
<dbReference type="GO" id="GO:0007165">
    <property type="term" value="P:signal transduction"/>
    <property type="evidence" value="ECO:0007669"/>
    <property type="project" value="InterPro"/>
</dbReference>
<evidence type="ECO:0000313" key="7">
    <source>
        <dbReference type="Proteomes" id="UP000265100"/>
    </source>
</evidence>
<accession>A0A3P8P0R8</accession>
<dbReference type="Pfam" id="PF00169">
    <property type="entry name" value="PH"/>
    <property type="match status" value="1"/>
</dbReference>
<keyword evidence="7" id="KW-1185">Reference proteome</keyword>
<proteinExistence type="predicted"/>
<feature type="domain" description="PH" evidence="4">
    <location>
        <begin position="257"/>
        <end position="356"/>
    </location>
</feature>
<dbReference type="Pfam" id="PF16746">
    <property type="entry name" value="BAR_3"/>
    <property type="match status" value="1"/>
</dbReference>
<protein>
    <recommendedName>
        <fullName evidence="8">Oligophrenin 1</fullName>
    </recommendedName>
</protein>
<dbReference type="OrthoDB" id="3183924at2759"/>
<feature type="region of interest" description="Disordered" evidence="3">
    <location>
        <begin position="594"/>
        <end position="672"/>
    </location>
</feature>
<keyword evidence="1" id="KW-0343">GTPase activation</keyword>
<evidence type="ECO:0008006" key="8">
    <source>
        <dbReference type="Google" id="ProtNLM"/>
    </source>
</evidence>